<evidence type="ECO:0000256" key="6">
    <source>
        <dbReference type="SAM" id="MobiDB-lite"/>
    </source>
</evidence>
<dbReference type="AlphaFoldDB" id="A0A8J5HK67"/>
<dbReference type="Proteomes" id="UP000734854">
    <property type="component" value="Unassembled WGS sequence"/>
</dbReference>
<keyword evidence="8" id="KW-1185">Reference proteome</keyword>
<dbReference type="GO" id="GO:0042803">
    <property type="term" value="F:protein homodimerization activity"/>
    <property type="evidence" value="ECO:0007669"/>
    <property type="project" value="InterPro"/>
</dbReference>
<dbReference type="FunFam" id="2.30.22.10:FF:000001">
    <property type="entry name" value="Protein GrpE"/>
    <property type="match status" value="1"/>
</dbReference>
<dbReference type="EMBL" id="JACMSC010000003">
    <property type="protein sequence ID" value="KAG6529016.1"/>
    <property type="molecule type" value="Genomic_DNA"/>
</dbReference>
<keyword evidence="3" id="KW-0963">Cytoplasm</keyword>
<comment type="subcellular location">
    <subcellularLocation>
        <location evidence="1">Cytoplasm</location>
    </subcellularLocation>
</comment>
<dbReference type="NCBIfam" id="NF010741">
    <property type="entry name" value="PRK14143.1"/>
    <property type="match status" value="1"/>
</dbReference>
<evidence type="ECO:0000313" key="7">
    <source>
        <dbReference type="EMBL" id="KAG6529016.1"/>
    </source>
</evidence>
<keyword evidence="4" id="KW-0346">Stress response</keyword>
<organism evidence="7 8">
    <name type="scientific">Zingiber officinale</name>
    <name type="common">Ginger</name>
    <name type="synonym">Amomum zingiber</name>
    <dbReference type="NCBI Taxonomy" id="94328"/>
    <lineage>
        <taxon>Eukaryota</taxon>
        <taxon>Viridiplantae</taxon>
        <taxon>Streptophyta</taxon>
        <taxon>Embryophyta</taxon>
        <taxon>Tracheophyta</taxon>
        <taxon>Spermatophyta</taxon>
        <taxon>Magnoliopsida</taxon>
        <taxon>Liliopsida</taxon>
        <taxon>Zingiberales</taxon>
        <taxon>Zingiberaceae</taxon>
        <taxon>Zingiber</taxon>
    </lineage>
</organism>
<dbReference type="GO" id="GO:0051082">
    <property type="term" value="F:unfolded protein binding"/>
    <property type="evidence" value="ECO:0007669"/>
    <property type="project" value="TreeGrafter"/>
</dbReference>
<evidence type="ECO:0000256" key="1">
    <source>
        <dbReference type="ARBA" id="ARBA00004496"/>
    </source>
</evidence>
<gene>
    <name evidence="7" type="ORF">ZIOFF_011208</name>
</gene>
<dbReference type="GO" id="GO:0009507">
    <property type="term" value="C:chloroplast"/>
    <property type="evidence" value="ECO:0007669"/>
    <property type="project" value="TreeGrafter"/>
</dbReference>
<protein>
    <recommendedName>
        <fullName evidence="9">GrpE protein homolog</fullName>
    </recommendedName>
</protein>
<dbReference type="HAMAP" id="MF_01151">
    <property type="entry name" value="GrpE"/>
    <property type="match status" value="1"/>
</dbReference>
<dbReference type="InterPro" id="IPR000740">
    <property type="entry name" value="GrpE"/>
</dbReference>
<feature type="compositionally biased region" description="Basic and acidic residues" evidence="6">
    <location>
        <begin position="74"/>
        <end position="88"/>
    </location>
</feature>
<evidence type="ECO:0000256" key="4">
    <source>
        <dbReference type="ARBA" id="ARBA00023016"/>
    </source>
</evidence>
<dbReference type="CDD" id="cd00446">
    <property type="entry name" value="GrpE"/>
    <property type="match status" value="1"/>
</dbReference>
<comment type="subunit">
    <text evidence="2">Homodimer.</text>
</comment>
<dbReference type="FunFam" id="3.90.20.20:FF:000006">
    <property type="entry name" value="GrpE protein homolog"/>
    <property type="match status" value="1"/>
</dbReference>
<dbReference type="Pfam" id="PF01025">
    <property type="entry name" value="GrpE"/>
    <property type="match status" value="1"/>
</dbReference>
<feature type="compositionally biased region" description="Acidic residues" evidence="6">
    <location>
        <begin position="315"/>
        <end position="329"/>
    </location>
</feature>
<proteinExistence type="inferred from homology"/>
<keyword evidence="5" id="KW-0143">Chaperone</keyword>
<dbReference type="OrthoDB" id="201635at2759"/>
<dbReference type="GO" id="GO:0051087">
    <property type="term" value="F:protein-folding chaperone binding"/>
    <property type="evidence" value="ECO:0007669"/>
    <property type="project" value="InterPro"/>
</dbReference>
<reference evidence="7 8" key="1">
    <citation type="submission" date="2020-08" db="EMBL/GenBank/DDBJ databases">
        <title>Plant Genome Project.</title>
        <authorList>
            <person name="Zhang R.-G."/>
        </authorList>
    </citation>
    <scope>NUCLEOTIDE SEQUENCE [LARGE SCALE GENOMIC DNA]</scope>
    <source>
        <tissue evidence="7">Rhizome</tissue>
    </source>
</reference>
<dbReference type="PROSITE" id="PS01071">
    <property type="entry name" value="GRPE"/>
    <property type="match status" value="1"/>
</dbReference>
<dbReference type="PANTHER" id="PTHR21237:SF27">
    <property type="entry name" value="GRPE PROTEIN HOMOLOG"/>
    <property type="match status" value="1"/>
</dbReference>
<comment type="caution">
    <text evidence="7">The sequence shown here is derived from an EMBL/GenBank/DDBJ whole genome shotgun (WGS) entry which is preliminary data.</text>
</comment>
<evidence type="ECO:0000313" key="8">
    <source>
        <dbReference type="Proteomes" id="UP000734854"/>
    </source>
</evidence>
<dbReference type="PANTHER" id="PTHR21237">
    <property type="entry name" value="GRPE PROTEIN"/>
    <property type="match status" value="1"/>
</dbReference>
<feature type="region of interest" description="Disordered" evidence="6">
    <location>
        <begin position="73"/>
        <end position="99"/>
    </location>
</feature>
<dbReference type="GO" id="GO:0006457">
    <property type="term" value="P:protein folding"/>
    <property type="evidence" value="ECO:0007669"/>
    <property type="project" value="InterPro"/>
</dbReference>
<sequence>MSMAAVLRTPSLFVYSPAAATRAANAQAPRSLLYPLSRQKPSCALKPKQASAVESPLRFPRFRLFTAYGDLTEAEQKDETPEKEHSGEEVSSGDETTDAEINGAEETVVSTVMLSLQAYKDALANRDQSKVAEIESILLSIEAERNTLSSKVASLLEELSTEKDRVIRISADFDNFRKRTERERLSLMTNVQGEVIESLLPVLDSFERAKSQIKVESEEEEKINNSYQSIYKQFMEILASLGVEAVETVGCPFDPLLHEAIVQEESSEYEEGIIIQEFRKGFRLGERLLRPSMVKVSAGPGPEKGGDGVVAASDNGEESENIEDDEDSE</sequence>
<evidence type="ECO:0000256" key="2">
    <source>
        <dbReference type="ARBA" id="ARBA00011738"/>
    </source>
</evidence>
<name>A0A8J5HK67_ZINOF</name>
<accession>A0A8J5HK67</accession>
<feature type="region of interest" description="Disordered" evidence="6">
    <location>
        <begin position="295"/>
        <end position="329"/>
    </location>
</feature>
<dbReference type="GO" id="GO:0000774">
    <property type="term" value="F:adenyl-nucleotide exchange factor activity"/>
    <property type="evidence" value="ECO:0007669"/>
    <property type="project" value="InterPro"/>
</dbReference>
<evidence type="ECO:0000256" key="3">
    <source>
        <dbReference type="ARBA" id="ARBA00022490"/>
    </source>
</evidence>
<evidence type="ECO:0008006" key="9">
    <source>
        <dbReference type="Google" id="ProtNLM"/>
    </source>
</evidence>
<evidence type="ECO:0000256" key="5">
    <source>
        <dbReference type="ARBA" id="ARBA00023186"/>
    </source>
</evidence>